<dbReference type="EMBL" id="WTYP01000001">
    <property type="protein sequence ID" value="MXP45905.1"/>
    <property type="molecule type" value="Genomic_DNA"/>
</dbReference>
<protein>
    <submittedName>
        <fullName evidence="4">PEP-CTERM sorting domain-containing protein</fullName>
    </submittedName>
</protein>
<comment type="caution">
    <text evidence="4">The sequence shown here is derived from an EMBL/GenBank/DDBJ whole genome shotgun (WGS) entry which is preliminary data.</text>
</comment>
<proteinExistence type="predicted"/>
<dbReference type="AlphaFoldDB" id="A0A6I4UWG6"/>
<evidence type="ECO:0000259" key="3">
    <source>
        <dbReference type="Pfam" id="PF07589"/>
    </source>
</evidence>
<keyword evidence="1" id="KW-0812">Transmembrane</keyword>
<accession>A0A6I4UWG6</accession>
<dbReference type="NCBIfam" id="TIGR02595">
    <property type="entry name" value="PEP_CTERM"/>
    <property type="match status" value="1"/>
</dbReference>
<organism evidence="4 5">
    <name type="scientific">Pontixanthobacter luteolus</name>
    <dbReference type="NCBI Taxonomy" id="295089"/>
    <lineage>
        <taxon>Bacteria</taxon>
        <taxon>Pseudomonadati</taxon>
        <taxon>Pseudomonadota</taxon>
        <taxon>Alphaproteobacteria</taxon>
        <taxon>Sphingomonadales</taxon>
        <taxon>Erythrobacteraceae</taxon>
        <taxon>Pontixanthobacter</taxon>
    </lineage>
</organism>
<reference evidence="4 5" key="1">
    <citation type="submission" date="2019-12" db="EMBL/GenBank/DDBJ databases">
        <title>Genomic-based taxomic classification of the family Erythrobacteraceae.</title>
        <authorList>
            <person name="Xu L."/>
        </authorList>
    </citation>
    <scope>NUCLEOTIDE SEQUENCE [LARGE SCALE GENOMIC DNA]</scope>
    <source>
        <strain evidence="4 5">SW-109</strain>
    </source>
</reference>
<dbReference type="RefSeq" id="WP_160729202.1">
    <property type="nucleotide sequence ID" value="NZ_CANLWR010000001.1"/>
</dbReference>
<gene>
    <name evidence="4" type="ORF">GRI43_00670</name>
</gene>
<evidence type="ECO:0000313" key="4">
    <source>
        <dbReference type="EMBL" id="MXP45905.1"/>
    </source>
</evidence>
<feature type="transmembrane region" description="Helical" evidence="1">
    <location>
        <begin position="29"/>
        <end position="48"/>
    </location>
</feature>
<evidence type="ECO:0000313" key="5">
    <source>
        <dbReference type="Proteomes" id="UP000471435"/>
    </source>
</evidence>
<evidence type="ECO:0000256" key="2">
    <source>
        <dbReference type="SAM" id="SignalP"/>
    </source>
</evidence>
<feature type="signal peptide" evidence="2">
    <location>
        <begin position="1"/>
        <end position="19"/>
    </location>
</feature>
<keyword evidence="2" id="KW-0732">Signal</keyword>
<keyword evidence="5" id="KW-1185">Reference proteome</keyword>
<dbReference type="Pfam" id="PF07589">
    <property type="entry name" value="PEP-CTERM"/>
    <property type="match status" value="1"/>
</dbReference>
<name>A0A6I4UWG6_9SPHN</name>
<keyword evidence="1" id="KW-0472">Membrane</keyword>
<dbReference type="InterPro" id="IPR013424">
    <property type="entry name" value="Ice-binding_C"/>
</dbReference>
<feature type="chain" id="PRO_5026246910" evidence="2">
    <location>
        <begin position="20"/>
        <end position="57"/>
    </location>
</feature>
<sequence>MRTCIFLLAGAVIASPAHAGGGTPIPEPSNMALFGLGLTGLIVGRMIARRKQNQQDD</sequence>
<evidence type="ECO:0000256" key="1">
    <source>
        <dbReference type="SAM" id="Phobius"/>
    </source>
</evidence>
<keyword evidence="1" id="KW-1133">Transmembrane helix</keyword>
<feature type="domain" description="Ice-binding protein C-terminal" evidence="3">
    <location>
        <begin position="24"/>
        <end position="50"/>
    </location>
</feature>
<dbReference type="OrthoDB" id="7509429at2"/>
<dbReference type="Proteomes" id="UP000471435">
    <property type="component" value="Unassembled WGS sequence"/>
</dbReference>